<feature type="region of interest" description="Disordered" evidence="10">
    <location>
        <begin position="1"/>
        <end position="43"/>
    </location>
</feature>
<keyword evidence="6" id="KW-0067">ATP-binding</keyword>
<keyword evidence="9 11" id="KW-0472">Membrane</keyword>
<comment type="subcellular location">
    <subcellularLocation>
        <location evidence="1">Cell membrane</location>
        <topology evidence="1">Multi-pass membrane protein</topology>
    </subcellularLocation>
</comment>
<proteinExistence type="inferred from homology"/>
<dbReference type="SUPFAM" id="SSF81660">
    <property type="entry name" value="Metal cation-transporting ATPase, ATP-binding domain N"/>
    <property type="match status" value="1"/>
</dbReference>
<evidence type="ECO:0000256" key="11">
    <source>
        <dbReference type="SAM" id="Phobius"/>
    </source>
</evidence>
<feature type="transmembrane region" description="Helical" evidence="11">
    <location>
        <begin position="93"/>
        <end position="112"/>
    </location>
</feature>
<evidence type="ECO:0000256" key="7">
    <source>
        <dbReference type="ARBA" id="ARBA00022967"/>
    </source>
</evidence>
<evidence type="ECO:0000256" key="8">
    <source>
        <dbReference type="ARBA" id="ARBA00022989"/>
    </source>
</evidence>
<dbReference type="InterPro" id="IPR023214">
    <property type="entry name" value="HAD_sf"/>
</dbReference>
<dbReference type="InterPro" id="IPR036412">
    <property type="entry name" value="HAD-like_sf"/>
</dbReference>
<evidence type="ECO:0000256" key="1">
    <source>
        <dbReference type="ARBA" id="ARBA00004651"/>
    </source>
</evidence>
<feature type="transmembrane region" description="Helical" evidence="11">
    <location>
        <begin position="782"/>
        <end position="807"/>
    </location>
</feature>
<dbReference type="Gene3D" id="3.40.1110.10">
    <property type="entry name" value="Calcium-transporting ATPase, cytoplasmic domain N"/>
    <property type="match status" value="1"/>
</dbReference>
<keyword evidence="5" id="KW-0547">Nucleotide-binding</keyword>
<feature type="transmembrane region" description="Helical" evidence="11">
    <location>
        <begin position="882"/>
        <end position="902"/>
    </location>
</feature>
<dbReference type="InterPro" id="IPR004014">
    <property type="entry name" value="ATPase_P-typ_cation-transptr_N"/>
</dbReference>
<dbReference type="Pfam" id="PF00690">
    <property type="entry name" value="Cation_ATPase_N"/>
    <property type="match status" value="1"/>
</dbReference>
<dbReference type="InterPro" id="IPR050510">
    <property type="entry name" value="Cation_transp_ATPase_P-type"/>
</dbReference>
<evidence type="ECO:0000256" key="10">
    <source>
        <dbReference type="SAM" id="MobiDB-lite"/>
    </source>
</evidence>
<evidence type="ECO:0000256" key="9">
    <source>
        <dbReference type="ARBA" id="ARBA00023136"/>
    </source>
</evidence>
<dbReference type="Gene3D" id="3.40.50.1000">
    <property type="entry name" value="HAD superfamily/HAD-like"/>
    <property type="match status" value="1"/>
</dbReference>
<keyword evidence="8 11" id="KW-1133">Transmembrane helix</keyword>
<organism evidence="13 14">
    <name type="scientific">Rhodohalobacter sulfatireducens</name>
    <dbReference type="NCBI Taxonomy" id="2911366"/>
    <lineage>
        <taxon>Bacteria</taxon>
        <taxon>Pseudomonadati</taxon>
        <taxon>Balneolota</taxon>
        <taxon>Balneolia</taxon>
        <taxon>Balneolales</taxon>
        <taxon>Balneolaceae</taxon>
        <taxon>Rhodohalobacter</taxon>
    </lineage>
</organism>
<feature type="transmembrane region" description="Helical" evidence="11">
    <location>
        <begin position="813"/>
        <end position="831"/>
    </location>
</feature>
<evidence type="ECO:0000256" key="3">
    <source>
        <dbReference type="ARBA" id="ARBA00022475"/>
    </source>
</evidence>
<name>A0ABS9K841_9BACT</name>
<sequence>MDSSASSKKHSEKENPYSQNVDEVLRSFKTDPEKGLSDDEAEKRLDTYGRNQLKKQEQKSLLEILIDQINNPIVYLLTAAAVLAFVFGDIPEGIAIVVVLILNTMIGFWMEFQARKSMNALQEMDKVMAHVFRGGEDKEIDAELLVPGDILELEAGALVPADARLIEASELSVDESPLTGESVPVSKEIDPLEVETQVADQKNMVFKGTAVTNGHGKAVIVTTGMDTQIGNISEMVSKAEKEQIPLNRKLETLTKKLIWVTASLATAFFLVGWMTGKELYQLVQTAIAWTIAAIPEGLPIVASIALAKGMLRLADHNVIVKQLAAVETLGETTVIFTDKTGTLTENRLTLQMVEFDNMKGEVKWEKEKNRADIVASELAENRLKKNDKRLKRFFEIAVLCNDAELNHAENGENGEGDPLDISLLEFGKTFDSDRFNELREMERIHEEPFDSEDMVMGTVYEIDGKIMLLCKGAAESIAPRCSNTFSDGSLSEFTDEDKEKWNHRNQELSEDGLRVIAFAFRELEQKPAEDTDVEKELMQDLTFLCLSGFIDPPREEVKESVATCQKAGIKVEMVTGDHPGTARNIAREVNVADEESDKAIHGSELREDVDEHDRKEVVNTQIFARVDPEQKLKIIEYYQQNGDIVAMTGDGVNDAPALKKADIGIAMGERGTQVAQEVSDMVLKNDAFSSIVQAVREGRIIFGNIRKFIIYQLSYHLSEILIIAGVSFSVFALPLLPLQLLFLNLLSDVFPALALGIGQGNPKIMEQDPKDPEEPIINRNNWIMIALYGLILTLFISGAYFFALFYWHLSEEVCNNVAFFSLAFAQLWHVFDMREANEPIFNNQVTQNSYVWVAVVFCVSVIIASYFIPQTYDVLSYQQMDLSTWILIGITSVLPMITIQSLKEITKNSRFEF</sequence>
<evidence type="ECO:0000256" key="5">
    <source>
        <dbReference type="ARBA" id="ARBA00022741"/>
    </source>
</evidence>
<feature type="compositionally biased region" description="Basic and acidic residues" evidence="10">
    <location>
        <begin position="23"/>
        <end position="43"/>
    </location>
</feature>
<dbReference type="SMART" id="SM00831">
    <property type="entry name" value="Cation_ATPase_N"/>
    <property type="match status" value="1"/>
</dbReference>
<gene>
    <name evidence="13" type="ORF">L6773_00395</name>
</gene>
<comment type="caution">
    <text evidence="13">The sequence shown here is derived from an EMBL/GenBank/DDBJ whole genome shotgun (WGS) entry which is preliminary data.</text>
</comment>
<dbReference type="SFLD" id="SFLDF00027">
    <property type="entry name" value="p-type_atpase"/>
    <property type="match status" value="1"/>
</dbReference>
<dbReference type="SFLD" id="SFLDG00002">
    <property type="entry name" value="C1.7:_P-type_atpase_like"/>
    <property type="match status" value="1"/>
</dbReference>
<dbReference type="Gene3D" id="2.70.150.10">
    <property type="entry name" value="Calcium-transporting ATPase, cytoplasmic transduction domain A"/>
    <property type="match status" value="1"/>
</dbReference>
<keyword evidence="7" id="KW-1278">Translocase</keyword>
<feature type="transmembrane region" description="Helical" evidence="11">
    <location>
        <begin position="257"/>
        <end position="274"/>
    </location>
</feature>
<dbReference type="InterPro" id="IPR006068">
    <property type="entry name" value="ATPase_P-typ_cation-transptr_C"/>
</dbReference>
<dbReference type="SUPFAM" id="SSF81665">
    <property type="entry name" value="Calcium ATPase, transmembrane domain M"/>
    <property type="match status" value="1"/>
</dbReference>
<dbReference type="RefSeq" id="WP_237851852.1">
    <property type="nucleotide sequence ID" value="NZ_JAKLWS010000001.1"/>
</dbReference>
<dbReference type="InterPro" id="IPR001757">
    <property type="entry name" value="P_typ_ATPase"/>
</dbReference>
<dbReference type="Pfam" id="PF08282">
    <property type="entry name" value="Hydrolase_3"/>
    <property type="match status" value="1"/>
</dbReference>
<feature type="domain" description="Cation-transporting P-type ATPase N-terminal" evidence="12">
    <location>
        <begin position="15"/>
        <end position="89"/>
    </location>
</feature>
<evidence type="ECO:0000256" key="2">
    <source>
        <dbReference type="ARBA" id="ARBA00005675"/>
    </source>
</evidence>
<reference evidence="13" key="1">
    <citation type="submission" date="2022-01" db="EMBL/GenBank/DDBJ databases">
        <authorList>
            <person name="Wang Y."/>
        </authorList>
    </citation>
    <scope>NUCLEOTIDE SEQUENCE</scope>
    <source>
        <strain evidence="13">WB101</strain>
    </source>
</reference>
<dbReference type="InterPro" id="IPR018303">
    <property type="entry name" value="ATPase_P-typ_P_site"/>
</dbReference>
<dbReference type="SUPFAM" id="SSF56784">
    <property type="entry name" value="HAD-like"/>
    <property type="match status" value="1"/>
</dbReference>
<comment type="similarity">
    <text evidence="2">Belongs to the cation transport ATPase (P-type) (TC 3.A.3) family. Type IIA subfamily.</text>
</comment>
<dbReference type="InterPro" id="IPR023298">
    <property type="entry name" value="ATPase_P-typ_TM_dom_sf"/>
</dbReference>
<keyword evidence="3" id="KW-1003">Cell membrane</keyword>
<dbReference type="EMBL" id="JAKLWS010000001">
    <property type="protein sequence ID" value="MCG2587003.1"/>
    <property type="molecule type" value="Genomic_DNA"/>
</dbReference>
<dbReference type="InterPro" id="IPR023299">
    <property type="entry name" value="ATPase_P-typ_cyto_dom_N"/>
</dbReference>
<dbReference type="PANTHER" id="PTHR43294">
    <property type="entry name" value="SODIUM/POTASSIUM-TRANSPORTING ATPASE SUBUNIT ALPHA"/>
    <property type="match status" value="1"/>
</dbReference>
<keyword evidence="14" id="KW-1185">Reference proteome</keyword>
<feature type="transmembrane region" description="Helical" evidence="11">
    <location>
        <begin position="69"/>
        <end position="87"/>
    </location>
</feature>
<feature type="transmembrane region" description="Helical" evidence="11">
    <location>
        <begin position="286"/>
        <end position="307"/>
    </location>
</feature>
<keyword evidence="4 11" id="KW-0812">Transmembrane</keyword>
<protein>
    <submittedName>
        <fullName evidence="13">Cation-transporting P-type ATPase</fullName>
    </submittedName>
</protein>
<feature type="transmembrane region" description="Helical" evidence="11">
    <location>
        <begin position="851"/>
        <end position="870"/>
    </location>
</feature>
<dbReference type="PROSITE" id="PS00154">
    <property type="entry name" value="ATPASE_E1_E2"/>
    <property type="match status" value="1"/>
</dbReference>
<evidence type="ECO:0000313" key="14">
    <source>
        <dbReference type="Proteomes" id="UP001165366"/>
    </source>
</evidence>
<dbReference type="InterPro" id="IPR008250">
    <property type="entry name" value="ATPase_P-typ_transduc_dom_A_sf"/>
</dbReference>
<dbReference type="Pfam" id="PF00689">
    <property type="entry name" value="Cation_ATPase_C"/>
    <property type="match status" value="1"/>
</dbReference>
<reference evidence="13" key="2">
    <citation type="submission" date="2024-05" db="EMBL/GenBank/DDBJ databases">
        <title>Rhodohalobacter halophilus gen. nov., sp. nov., a moderately halophilic member of the family Balneolaceae.</title>
        <authorList>
            <person name="Xia J."/>
        </authorList>
    </citation>
    <scope>NUCLEOTIDE SEQUENCE</scope>
    <source>
        <strain evidence="13">WB101</strain>
    </source>
</reference>
<dbReference type="SFLD" id="SFLDS00003">
    <property type="entry name" value="Haloacid_Dehalogenase"/>
    <property type="match status" value="1"/>
</dbReference>
<dbReference type="PRINTS" id="PR00119">
    <property type="entry name" value="CATATPASE"/>
</dbReference>
<dbReference type="NCBIfam" id="TIGR01494">
    <property type="entry name" value="ATPase_P-type"/>
    <property type="match status" value="2"/>
</dbReference>
<dbReference type="Pfam" id="PF00122">
    <property type="entry name" value="E1-E2_ATPase"/>
    <property type="match status" value="1"/>
</dbReference>
<evidence type="ECO:0000259" key="12">
    <source>
        <dbReference type="SMART" id="SM00831"/>
    </source>
</evidence>
<evidence type="ECO:0000256" key="4">
    <source>
        <dbReference type="ARBA" id="ARBA00022692"/>
    </source>
</evidence>
<dbReference type="Proteomes" id="UP001165366">
    <property type="component" value="Unassembled WGS sequence"/>
</dbReference>
<evidence type="ECO:0000256" key="6">
    <source>
        <dbReference type="ARBA" id="ARBA00022840"/>
    </source>
</evidence>
<accession>A0ABS9K841</accession>
<dbReference type="InterPro" id="IPR044492">
    <property type="entry name" value="P_typ_ATPase_HD_dom"/>
</dbReference>
<evidence type="ECO:0000313" key="13">
    <source>
        <dbReference type="EMBL" id="MCG2587003.1"/>
    </source>
</evidence>
<dbReference type="SUPFAM" id="SSF81653">
    <property type="entry name" value="Calcium ATPase, transduction domain A"/>
    <property type="match status" value="1"/>
</dbReference>
<dbReference type="Gene3D" id="1.20.1110.10">
    <property type="entry name" value="Calcium-transporting ATPase, transmembrane domain"/>
    <property type="match status" value="1"/>
</dbReference>
<dbReference type="PANTHER" id="PTHR43294:SF21">
    <property type="entry name" value="CATION TRANSPORTING ATPASE"/>
    <property type="match status" value="1"/>
</dbReference>
<feature type="transmembrane region" description="Helical" evidence="11">
    <location>
        <begin position="715"/>
        <end position="735"/>
    </location>
</feature>
<dbReference type="InterPro" id="IPR059000">
    <property type="entry name" value="ATPase_P-type_domA"/>
</dbReference>
<dbReference type="Pfam" id="PF13246">
    <property type="entry name" value="Cation_ATPase"/>
    <property type="match status" value="1"/>
</dbReference>
<dbReference type="PRINTS" id="PR00120">
    <property type="entry name" value="HATPASE"/>
</dbReference>